<proteinExistence type="predicted"/>
<dbReference type="KEGG" id="mcau:MIT9_P1423"/>
<protein>
    <submittedName>
        <fullName evidence="3">Cell division protein DivIC</fullName>
    </submittedName>
</protein>
<keyword evidence="2" id="KW-1133">Transmembrane helix</keyword>
<reference evidence="4" key="1">
    <citation type="journal article" date="2024" name="Int. J. Syst. Evol. Microbiol.">
        <title>Methylomarinovum tepidoasis sp. nov., a moderately thermophilic methanotroph of the family Methylothermaceae isolated from a deep-sea hydrothermal field.</title>
        <authorList>
            <person name="Hirayama H."/>
            <person name="Takaki Y."/>
            <person name="Abe M."/>
            <person name="Miyazaki M."/>
            <person name="Uematsu K."/>
            <person name="Matsui Y."/>
            <person name="Takai K."/>
        </authorList>
    </citation>
    <scope>NUCLEOTIDE SEQUENCE [LARGE SCALE GENOMIC DNA]</scope>
    <source>
        <strain evidence="4">IT-9</strain>
    </source>
</reference>
<keyword evidence="3" id="KW-0132">Cell division</keyword>
<evidence type="ECO:0000256" key="1">
    <source>
        <dbReference type="SAM" id="MobiDB-lite"/>
    </source>
</evidence>
<organism evidence="3 4">
    <name type="scientific">Methylomarinovum caldicuralii</name>
    <dbReference type="NCBI Taxonomy" id="438856"/>
    <lineage>
        <taxon>Bacteria</taxon>
        <taxon>Pseudomonadati</taxon>
        <taxon>Pseudomonadota</taxon>
        <taxon>Gammaproteobacteria</taxon>
        <taxon>Methylococcales</taxon>
        <taxon>Methylothermaceae</taxon>
        <taxon>Methylomarinovum</taxon>
    </lineage>
</organism>
<name>A0AAU9CJP3_9GAMM</name>
<keyword evidence="2" id="KW-0812">Transmembrane</keyword>
<dbReference type="AlphaFoldDB" id="A0AAU9CJP3"/>
<feature type="transmembrane region" description="Helical" evidence="2">
    <location>
        <begin position="33"/>
        <end position="52"/>
    </location>
</feature>
<dbReference type="EMBL" id="AP024714">
    <property type="protein sequence ID" value="BCX81841.1"/>
    <property type="molecule type" value="Genomic_DNA"/>
</dbReference>
<evidence type="ECO:0000313" key="4">
    <source>
        <dbReference type="Proteomes" id="UP001321825"/>
    </source>
</evidence>
<dbReference type="GO" id="GO:0051301">
    <property type="term" value="P:cell division"/>
    <property type="evidence" value="ECO:0007669"/>
    <property type="project" value="UniProtKB-KW"/>
</dbReference>
<keyword evidence="2" id="KW-0472">Membrane</keyword>
<dbReference type="RefSeq" id="WP_317704270.1">
    <property type="nucleotide sequence ID" value="NZ_AP024714.1"/>
</dbReference>
<keyword evidence="3" id="KW-0131">Cell cycle</keyword>
<gene>
    <name evidence="3" type="ORF">MIT9_P1423</name>
</gene>
<keyword evidence="4" id="KW-1185">Reference proteome</keyword>
<accession>A0AAU9CJP3</accession>
<feature type="region of interest" description="Disordered" evidence="1">
    <location>
        <begin position="1"/>
        <end position="20"/>
    </location>
</feature>
<sequence>MNRETDSIPAPPRLSRRHSRNGYRGRRFRARTVYLLIAAWLFTFLLLLGVSIKLSLTAKELYQTTVLQRKQAQELARLHPKVAALEQQLDDLVRGRLPGLHPLEFDKIIPIDKDYVRNILFTQTGKPGDYRYEYKLTLKNSGLTAVHPIVRIIFFDRSGIQVASSTIGVDETGLPTLDVLERGEVGSYNQAVPSLAGKEAKYFRVEVALPDYQRPAED</sequence>
<evidence type="ECO:0000256" key="2">
    <source>
        <dbReference type="SAM" id="Phobius"/>
    </source>
</evidence>
<dbReference type="Proteomes" id="UP001321825">
    <property type="component" value="Chromosome"/>
</dbReference>
<evidence type="ECO:0000313" key="3">
    <source>
        <dbReference type="EMBL" id="BCX81841.1"/>
    </source>
</evidence>